<evidence type="ECO:0000256" key="1">
    <source>
        <dbReference type="SAM" id="MobiDB-lite"/>
    </source>
</evidence>
<proteinExistence type="predicted"/>
<evidence type="ECO:0008006" key="5">
    <source>
        <dbReference type="Google" id="ProtNLM"/>
    </source>
</evidence>
<accession>A0A1E7K1G8</accession>
<dbReference type="PROSITE" id="PS51257">
    <property type="entry name" value="PROKAR_LIPOPROTEIN"/>
    <property type="match status" value="1"/>
</dbReference>
<protein>
    <recommendedName>
        <fullName evidence="5">Lipoprotein</fullName>
    </recommendedName>
</protein>
<comment type="caution">
    <text evidence="3">The sequence shown here is derived from an EMBL/GenBank/DDBJ whole genome shotgun (WGS) entry which is preliminary data.</text>
</comment>
<feature type="compositionally biased region" description="Basic and acidic residues" evidence="1">
    <location>
        <begin position="41"/>
        <end position="56"/>
    </location>
</feature>
<evidence type="ECO:0000256" key="2">
    <source>
        <dbReference type="SAM" id="SignalP"/>
    </source>
</evidence>
<keyword evidence="2" id="KW-0732">Signal</keyword>
<dbReference type="PATRIC" id="fig|943816.4.peg.828"/>
<feature type="signal peptide" evidence="2">
    <location>
        <begin position="1"/>
        <end position="28"/>
    </location>
</feature>
<sequence length="234" mass="23829">MTARRTRRTLRTTGLVAFAAAAALSLTACQGTDQDAAGSSQKKDSAASHSTGEDKAASGGSSSDSSSSGGSSSASGKTPKGEHNGTPVADSTESKAASPVRTQTLVDGSTAEIYRSGDQNYRAEIVNGGERYGTLRTHDADDGANFNGMYLVLTMGGKVHSWTGGEQQGPGTFDLEGGWKAEVTKLGQNRYRAEILGDDGAVNGTLEADESATGTSANGVYIVLTPGGVISSHS</sequence>
<name>A0A1E7K1G8_9ACTN</name>
<gene>
    <name evidence="3" type="ORF">AN217_07275</name>
</gene>
<dbReference type="RefSeq" id="WP_019358928.1">
    <property type="nucleotide sequence ID" value="NZ_LJGV01000022.1"/>
</dbReference>
<evidence type="ECO:0000313" key="3">
    <source>
        <dbReference type="EMBL" id="OEU97696.1"/>
    </source>
</evidence>
<feature type="compositionally biased region" description="Polar residues" evidence="1">
    <location>
        <begin position="30"/>
        <end position="40"/>
    </location>
</feature>
<feature type="region of interest" description="Disordered" evidence="1">
    <location>
        <begin position="30"/>
        <end position="111"/>
    </location>
</feature>
<feature type="chain" id="PRO_5039296909" description="Lipoprotein" evidence="2">
    <location>
        <begin position="29"/>
        <end position="234"/>
    </location>
</feature>
<evidence type="ECO:0000313" key="4">
    <source>
        <dbReference type="Proteomes" id="UP000175829"/>
    </source>
</evidence>
<dbReference type="AlphaFoldDB" id="A0A1E7K1G8"/>
<reference evidence="3 4" key="1">
    <citation type="journal article" date="2016" name="Front. Microbiol.">
        <title>Comparative Genomics Analysis of Streptomyces Species Reveals Their Adaptation to the Marine Environment and Their Diversity at the Genomic Level.</title>
        <authorList>
            <person name="Tian X."/>
            <person name="Zhang Z."/>
            <person name="Yang T."/>
            <person name="Chen M."/>
            <person name="Li J."/>
            <person name="Chen F."/>
            <person name="Yang J."/>
            <person name="Li W."/>
            <person name="Zhang B."/>
            <person name="Zhang Z."/>
            <person name="Wu J."/>
            <person name="Zhang C."/>
            <person name="Long L."/>
            <person name="Xiao J."/>
        </authorList>
    </citation>
    <scope>NUCLEOTIDE SEQUENCE [LARGE SCALE GENOMIC DNA]</scope>
    <source>
        <strain evidence="3 4">SCSIO M10379</strain>
    </source>
</reference>
<dbReference type="EMBL" id="LJGV01000022">
    <property type="protein sequence ID" value="OEU97696.1"/>
    <property type="molecule type" value="Genomic_DNA"/>
</dbReference>
<feature type="compositionally biased region" description="Low complexity" evidence="1">
    <location>
        <begin position="57"/>
        <end position="76"/>
    </location>
</feature>
<organism evidence="3 4">
    <name type="scientific">Streptomyces qinglanensis</name>
    <dbReference type="NCBI Taxonomy" id="943816"/>
    <lineage>
        <taxon>Bacteria</taxon>
        <taxon>Bacillati</taxon>
        <taxon>Actinomycetota</taxon>
        <taxon>Actinomycetes</taxon>
        <taxon>Kitasatosporales</taxon>
        <taxon>Streptomycetaceae</taxon>
        <taxon>Streptomyces</taxon>
    </lineage>
</organism>
<feature type="compositionally biased region" description="Polar residues" evidence="1">
    <location>
        <begin position="89"/>
        <end position="107"/>
    </location>
</feature>
<dbReference type="Proteomes" id="UP000175829">
    <property type="component" value="Unassembled WGS sequence"/>
</dbReference>